<evidence type="ECO:0000313" key="3">
    <source>
        <dbReference type="Proteomes" id="UP001549031"/>
    </source>
</evidence>
<keyword evidence="1" id="KW-0472">Membrane</keyword>
<dbReference type="Proteomes" id="UP001549031">
    <property type="component" value="Unassembled WGS sequence"/>
</dbReference>
<evidence type="ECO:0000313" key="2">
    <source>
        <dbReference type="EMBL" id="MET3587516.1"/>
    </source>
</evidence>
<organism evidence="2 3">
    <name type="scientific">Pseudorhizobium tarimense</name>
    <dbReference type="NCBI Taxonomy" id="1079109"/>
    <lineage>
        <taxon>Bacteria</taxon>
        <taxon>Pseudomonadati</taxon>
        <taxon>Pseudomonadota</taxon>
        <taxon>Alphaproteobacteria</taxon>
        <taxon>Hyphomicrobiales</taxon>
        <taxon>Rhizobiaceae</taxon>
        <taxon>Rhizobium/Agrobacterium group</taxon>
        <taxon>Pseudorhizobium</taxon>
    </lineage>
</organism>
<keyword evidence="1" id="KW-0812">Transmembrane</keyword>
<name>A0ABV2HAE5_9HYPH</name>
<sequence>MSSHFIHAESEWGRYAAPLRLWAPALSIGFILYIVFLDLL</sequence>
<gene>
    <name evidence="2" type="ORF">ABID21_003641</name>
</gene>
<dbReference type="EMBL" id="JBEPLJ010000014">
    <property type="protein sequence ID" value="MET3587516.1"/>
    <property type="molecule type" value="Genomic_DNA"/>
</dbReference>
<protein>
    <submittedName>
        <fullName evidence="2">Uncharacterized protein</fullName>
    </submittedName>
</protein>
<accession>A0ABV2HAE5</accession>
<feature type="transmembrane region" description="Helical" evidence="1">
    <location>
        <begin position="21"/>
        <end position="39"/>
    </location>
</feature>
<proteinExistence type="predicted"/>
<reference evidence="2 3" key="1">
    <citation type="submission" date="2024-06" db="EMBL/GenBank/DDBJ databases">
        <title>Genomic Encyclopedia of Type Strains, Phase IV (KMG-IV): sequencing the most valuable type-strain genomes for metagenomic binning, comparative biology and taxonomic classification.</title>
        <authorList>
            <person name="Goeker M."/>
        </authorList>
    </citation>
    <scope>NUCLEOTIDE SEQUENCE [LARGE SCALE GENOMIC DNA]</scope>
    <source>
        <strain evidence="2 3">DSM 105042</strain>
    </source>
</reference>
<keyword evidence="3" id="KW-1185">Reference proteome</keyword>
<comment type="caution">
    <text evidence="2">The sequence shown here is derived from an EMBL/GenBank/DDBJ whole genome shotgun (WGS) entry which is preliminary data.</text>
</comment>
<keyword evidence="1" id="KW-1133">Transmembrane helix</keyword>
<evidence type="ECO:0000256" key="1">
    <source>
        <dbReference type="SAM" id="Phobius"/>
    </source>
</evidence>